<dbReference type="EMBL" id="JBHUNF010000002">
    <property type="protein sequence ID" value="MFD2674336.1"/>
    <property type="molecule type" value="Genomic_DNA"/>
</dbReference>
<evidence type="ECO:0000256" key="2">
    <source>
        <dbReference type="ARBA" id="ARBA00022448"/>
    </source>
</evidence>
<evidence type="ECO:0000256" key="4">
    <source>
        <dbReference type="ARBA" id="ARBA00023157"/>
    </source>
</evidence>
<feature type="domain" description="Thioredoxin" evidence="8">
    <location>
        <begin position="1"/>
        <end position="105"/>
    </location>
</feature>
<evidence type="ECO:0000259" key="8">
    <source>
        <dbReference type="PROSITE" id="PS51352"/>
    </source>
</evidence>
<dbReference type="PRINTS" id="PR00421">
    <property type="entry name" value="THIOREDOXIN"/>
</dbReference>
<comment type="caution">
    <text evidence="9">The sequence shown here is derived from an EMBL/GenBank/DDBJ whole genome shotgun (WGS) entry which is preliminary data.</text>
</comment>
<dbReference type="PROSITE" id="PS51352">
    <property type="entry name" value="THIOREDOXIN_2"/>
    <property type="match status" value="1"/>
</dbReference>
<keyword evidence="10" id="KW-1185">Reference proteome</keyword>
<accession>A0ABW5RI31</accession>
<name>A0ABW5RI31_9MICO</name>
<dbReference type="InterPro" id="IPR005746">
    <property type="entry name" value="Thioredoxin"/>
</dbReference>
<dbReference type="SUPFAM" id="SSF52833">
    <property type="entry name" value="Thioredoxin-like"/>
    <property type="match status" value="1"/>
</dbReference>
<evidence type="ECO:0000313" key="9">
    <source>
        <dbReference type="EMBL" id="MFD2674336.1"/>
    </source>
</evidence>
<evidence type="ECO:0000313" key="10">
    <source>
        <dbReference type="Proteomes" id="UP001597453"/>
    </source>
</evidence>
<comment type="similarity">
    <text evidence="1">Belongs to the thioredoxin family.</text>
</comment>
<dbReference type="PANTHER" id="PTHR45663:SF40">
    <property type="entry name" value="THIOREDOXIN 2"/>
    <property type="match status" value="1"/>
</dbReference>
<sequence>MATIDLAQEQFLETVTADGIYFVDFWASWCGPCKQFAPVYEAASEKYSDVTFTKVNTEANQQLAGSLGIRSIPTLMAFRDGIMIFEQAGALPAPALDQVIEAVRNVDMDDVRAKVAENEAKMANGNADDGNEPTADGAVV</sequence>
<protein>
    <recommendedName>
        <fullName evidence="6">Thioredoxin</fullName>
    </recommendedName>
</protein>
<dbReference type="CDD" id="cd02947">
    <property type="entry name" value="TRX_family"/>
    <property type="match status" value="1"/>
</dbReference>
<dbReference type="NCBIfam" id="TIGR01068">
    <property type="entry name" value="thioredoxin"/>
    <property type="match status" value="1"/>
</dbReference>
<dbReference type="InterPro" id="IPR013766">
    <property type="entry name" value="Thioredoxin_domain"/>
</dbReference>
<dbReference type="RefSeq" id="WP_066056909.1">
    <property type="nucleotide sequence ID" value="NZ_JBHUNF010000002.1"/>
</dbReference>
<dbReference type="PANTHER" id="PTHR45663">
    <property type="entry name" value="GEO12009P1"/>
    <property type="match status" value="1"/>
</dbReference>
<feature type="region of interest" description="Disordered" evidence="7">
    <location>
        <begin position="119"/>
        <end position="140"/>
    </location>
</feature>
<keyword evidence="3" id="KW-0249">Electron transport</keyword>
<dbReference type="Gene3D" id="3.40.30.10">
    <property type="entry name" value="Glutaredoxin"/>
    <property type="match status" value="1"/>
</dbReference>
<gene>
    <name evidence="9" type="primary">trxA</name>
    <name evidence="9" type="ORF">ACFSUQ_03345</name>
</gene>
<organism evidence="9 10">
    <name type="scientific">Gulosibacter bifidus</name>
    <dbReference type="NCBI Taxonomy" id="272239"/>
    <lineage>
        <taxon>Bacteria</taxon>
        <taxon>Bacillati</taxon>
        <taxon>Actinomycetota</taxon>
        <taxon>Actinomycetes</taxon>
        <taxon>Micrococcales</taxon>
        <taxon>Microbacteriaceae</taxon>
        <taxon>Gulosibacter</taxon>
    </lineage>
</organism>
<evidence type="ECO:0000256" key="3">
    <source>
        <dbReference type="ARBA" id="ARBA00022982"/>
    </source>
</evidence>
<evidence type="ECO:0000256" key="6">
    <source>
        <dbReference type="NCBIfam" id="TIGR01068"/>
    </source>
</evidence>
<evidence type="ECO:0000256" key="1">
    <source>
        <dbReference type="ARBA" id="ARBA00008987"/>
    </source>
</evidence>
<dbReference type="Proteomes" id="UP001597453">
    <property type="component" value="Unassembled WGS sequence"/>
</dbReference>
<evidence type="ECO:0000256" key="7">
    <source>
        <dbReference type="SAM" id="MobiDB-lite"/>
    </source>
</evidence>
<proteinExistence type="inferred from homology"/>
<dbReference type="Pfam" id="PF00085">
    <property type="entry name" value="Thioredoxin"/>
    <property type="match status" value="1"/>
</dbReference>
<keyword evidence="4" id="KW-1015">Disulfide bond</keyword>
<dbReference type="InterPro" id="IPR017937">
    <property type="entry name" value="Thioredoxin_CS"/>
</dbReference>
<dbReference type="PROSITE" id="PS00194">
    <property type="entry name" value="THIOREDOXIN_1"/>
    <property type="match status" value="1"/>
</dbReference>
<keyword evidence="2" id="KW-0813">Transport</keyword>
<dbReference type="InterPro" id="IPR036249">
    <property type="entry name" value="Thioredoxin-like_sf"/>
</dbReference>
<evidence type="ECO:0000256" key="5">
    <source>
        <dbReference type="ARBA" id="ARBA00023284"/>
    </source>
</evidence>
<keyword evidence="5" id="KW-0676">Redox-active center</keyword>
<reference evidence="10" key="1">
    <citation type="journal article" date="2019" name="Int. J. Syst. Evol. Microbiol.">
        <title>The Global Catalogue of Microorganisms (GCM) 10K type strain sequencing project: providing services to taxonomists for standard genome sequencing and annotation.</title>
        <authorList>
            <consortium name="The Broad Institute Genomics Platform"/>
            <consortium name="The Broad Institute Genome Sequencing Center for Infectious Disease"/>
            <person name="Wu L."/>
            <person name="Ma J."/>
        </authorList>
    </citation>
    <scope>NUCLEOTIDE SEQUENCE [LARGE SCALE GENOMIC DNA]</scope>
    <source>
        <strain evidence="10">TISTR 1511</strain>
    </source>
</reference>